<dbReference type="HOGENOM" id="CLU_906292_0_0_1"/>
<feature type="region of interest" description="Disordered" evidence="1">
    <location>
        <begin position="1"/>
        <end position="71"/>
    </location>
</feature>
<feature type="compositionally biased region" description="Low complexity" evidence="1">
    <location>
        <begin position="234"/>
        <end position="261"/>
    </location>
</feature>
<feature type="compositionally biased region" description="Low complexity" evidence="1">
    <location>
        <begin position="29"/>
        <end position="45"/>
    </location>
</feature>
<dbReference type="Proteomes" id="UP000005446">
    <property type="component" value="Unassembled WGS sequence"/>
</dbReference>
<organism evidence="2 3">
    <name type="scientific">Glarea lozoyensis (strain ATCC 74030 / MF5533)</name>
    <dbReference type="NCBI Taxonomy" id="1104152"/>
    <lineage>
        <taxon>Eukaryota</taxon>
        <taxon>Fungi</taxon>
        <taxon>Dikarya</taxon>
        <taxon>Ascomycota</taxon>
        <taxon>Pezizomycotina</taxon>
        <taxon>Leotiomycetes</taxon>
        <taxon>Helotiales</taxon>
        <taxon>Helotiaceae</taxon>
        <taxon>Glarea</taxon>
    </lineage>
</organism>
<protein>
    <submittedName>
        <fullName evidence="2">Uncharacterized protein</fullName>
    </submittedName>
</protein>
<proteinExistence type="predicted"/>
<accession>H0EKM2</accession>
<evidence type="ECO:0000313" key="2">
    <source>
        <dbReference type="EMBL" id="EHL00913.1"/>
    </source>
</evidence>
<feature type="compositionally biased region" description="Basic and acidic residues" evidence="1">
    <location>
        <begin position="214"/>
        <end position="224"/>
    </location>
</feature>
<feature type="compositionally biased region" description="Basic and acidic residues" evidence="1">
    <location>
        <begin position="290"/>
        <end position="299"/>
    </location>
</feature>
<gene>
    <name evidence="2" type="ORF">M7I_3121</name>
</gene>
<name>H0EKM2_GLAL7</name>
<keyword evidence="3" id="KW-1185">Reference proteome</keyword>
<sequence>MSPYEPQYSQPARSPYDEARSPYAPEGRAYPPLAQPPQGAYQPQATGYSHERSFQPQPPQEYRAVNQPRDKEPQLPANIAEDARSAALGLIKTPRDVVPTASDSNRISSQAQAFVINMLAIKALKRTILHLLLHRRVILIRSTVKLLCLHVPERSVHVLERIIHVQLHVLVAKVTVVPHAIVTLQHTALRRAITPLHHTVPLQQAPSHANAELGGRRQGDDELRLPPVTPGQQASANYSPGSSASSHSNLQPPLQGGLPPMSRTPPPRTSPGAARTDRVDPMKLGNIMARDNEVDRKMLDSFNKNNK</sequence>
<dbReference type="EMBL" id="AGUE01000072">
    <property type="protein sequence ID" value="EHL00913.1"/>
    <property type="molecule type" value="Genomic_DNA"/>
</dbReference>
<reference evidence="2 3" key="1">
    <citation type="journal article" date="2012" name="Eukaryot. Cell">
        <title>Genome sequence of the fungus Glarea lozoyensis: the first genome sequence of a species from the Helotiaceae family.</title>
        <authorList>
            <person name="Youssar L."/>
            <person name="Gruening B.A."/>
            <person name="Erxleben A."/>
            <person name="Guenther S."/>
            <person name="Huettel W."/>
        </authorList>
    </citation>
    <scope>NUCLEOTIDE SEQUENCE [LARGE SCALE GENOMIC DNA]</scope>
    <source>
        <strain evidence="3">ATCC 74030 / MF5533</strain>
    </source>
</reference>
<comment type="caution">
    <text evidence="2">The sequence shown here is derived from an EMBL/GenBank/DDBJ whole genome shotgun (WGS) entry which is preliminary data.</text>
</comment>
<evidence type="ECO:0000313" key="3">
    <source>
        <dbReference type="Proteomes" id="UP000005446"/>
    </source>
</evidence>
<evidence type="ECO:0000256" key="1">
    <source>
        <dbReference type="SAM" id="MobiDB-lite"/>
    </source>
</evidence>
<dbReference type="AlphaFoldDB" id="H0EKM2"/>
<feature type="region of interest" description="Disordered" evidence="1">
    <location>
        <begin position="200"/>
        <end position="307"/>
    </location>
</feature>
<dbReference type="OrthoDB" id="5401558at2759"/>
<dbReference type="InParanoid" id="H0EKM2"/>